<reference evidence="8 9" key="1">
    <citation type="submission" date="2022-06" db="EMBL/GenBank/DDBJ databases">
        <title>Acetobacer genomes from food samples.</title>
        <authorList>
            <person name="Sombolestani A."/>
        </authorList>
    </citation>
    <scope>NUCLEOTIDE SEQUENCE [LARGE SCALE GENOMIC DNA]</scope>
    <source>
        <strain evidence="8 9">R-83281</strain>
    </source>
</reference>
<dbReference type="PROSITE" id="PS00501">
    <property type="entry name" value="SPASE_I_1"/>
    <property type="match status" value="1"/>
</dbReference>
<dbReference type="InterPro" id="IPR019756">
    <property type="entry name" value="Pept_S26A_signal_pept_1_Ser-AS"/>
</dbReference>
<organism evidence="8 9">
    <name type="scientific">Acetobacter cerevisiae</name>
    <dbReference type="NCBI Taxonomy" id="178900"/>
    <lineage>
        <taxon>Bacteria</taxon>
        <taxon>Pseudomonadati</taxon>
        <taxon>Pseudomonadota</taxon>
        <taxon>Alphaproteobacteria</taxon>
        <taxon>Acetobacterales</taxon>
        <taxon>Acetobacteraceae</taxon>
        <taxon>Acetobacter</taxon>
    </lineage>
</organism>
<dbReference type="SUPFAM" id="SSF51306">
    <property type="entry name" value="LexA/Signal peptidase"/>
    <property type="match status" value="1"/>
</dbReference>
<comment type="caution">
    <text evidence="8">The sequence shown here is derived from an EMBL/GenBank/DDBJ whole genome shotgun (WGS) entry which is preliminary data.</text>
</comment>
<protein>
    <submittedName>
        <fullName evidence="8">Helix-turn-helix domain-containing protein</fullName>
    </submittedName>
</protein>
<keyword evidence="4" id="KW-0238">DNA-binding</keyword>
<dbReference type="Pfam" id="PF01381">
    <property type="entry name" value="HTH_3"/>
    <property type="match status" value="1"/>
</dbReference>
<evidence type="ECO:0000259" key="7">
    <source>
        <dbReference type="PROSITE" id="PS50943"/>
    </source>
</evidence>
<evidence type="ECO:0000313" key="8">
    <source>
        <dbReference type="EMBL" id="MCP1245381.1"/>
    </source>
</evidence>
<evidence type="ECO:0000256" key="4">
    <source>
        <dbReference type="ARBA" id="ARBA00023125"/>
    </source>
</evidence>
<dbReference type="PROSITE" id="PS50943">
    <property type="entry name" value="HTH_CROC1"/>
    <property type="match status" value="1"/>
</dbReference>
<dbReference type="EMBL" id="JAMYZR010000004">
    <property type="protein sequence ID" value="MCP1245381.1"/>
    <property type="molecule type" value="Genomic_DNA"/>
</dbReference>
<dbReference type="SMART" id="SM00530">
    <property type="entry name" value="HTH_XRE"/>
    <property type="match status" value="1"/>
</dbReference>
<dbReference type="Gene3D" id="1.10.260.40">
    <property type="entry name" value="lambda repressor-like DNA-binding domains"/>
    <property type="match status" value="1"/>
</dbReference>
<evidence type="ECO:0000256" key="2">
    <source>
        <dbReference type="ARBA" id="ARBA00022801"/>
    </source>
</evidence>
<dbReference type="CDD" id="cd00093">
    <property type="entry name" value="HTH_XRE"/>
    <property type="match status" value="1"/>
</dbReference>
<accession>A0ABT1EPS7</accession>
<dbReference type="InterPro" id="IPR036286">
    <property type="entry name" value="LexA/Signal_pep-like_sf"/>
</dbReference>
<dbReference type="Proteomes" id="UP001523543">
    <property type="component" value="Unassembled WGS sequence"/>
</dbReference>
<dbReference type="Gene3D" id="2.10.109.10">
    <property type="entry name" value="Umud Fragment, subunit A"/>
    <property type="match status" value="1"/>
</dbReference>
<evidence type="ECO:0000256" key="5">
    <source>
        <dbReference type="ARBA" id="ARBA00023163"/>
    </source>
</evidence>
<dbReference type="PANTHER" id="PTHR40661:SF3">
    <property type="entry name" value="FELS-1 PROPHAGE TRANSCRIPTIONAL REGULATOR"/>
    <property type="match status" value="1"/>
</dbReference>
<dbReference type="InterPro" id="IPR001387">
    <property type="entry name" value="Cro/C1-type_HTH"/>
</dbReference>
<evidence type="ECO:0000256" key="1">
    <source>
        <dbReference type="ARBA" id="ARBA00022670"/>
    </source>
</evidence>
<evidence type="ECO:0000256" key="3">
    <source>
        <dbReference type="ARBA" id="ARBA00023015"/>
    </source>
</evidence>
<dbReference type="PANTHER" id="PTHR40661">
    <property type="match status" value="1"/>
</dbReference>
<dbReference type="InterPro" id="IPR039418">
    <property type="entry name" value="LexA-like"/>
</dbReference>
<feature type="compositionally biased region" description="Basic and acidic residues" evidence="6">
    <location>
        <begin position="7"/>
        <end position="25"/>
    </location>
</feature>
<keyword evidence="1" id="KW-0645">Protease</keyword>
<evidence type="ECO:0000313" key="9">
    <source>
        <dbReference type="Proteomes" id="UP001523543"/>
    </source>
</evidence>
<sequence length="247" mass="27073">MTVIPEKSNEKNKTMHHLSERGQNRQTEDLVLRIREAVERSGTQKQVAARAGIPASTLSEYLKGREVKLSVAARIAEACNVSLEWLATGKDMPAATLAQSQTESAEINYYDEEASAGFGRCASDAPQPQKVSISRQFLHELSLTPNHTIMLKVAGDSMEPTLKAGDRLILNTSPSHFLSGVTVFVSSGQLMVKRLSPTASGTVMIISDNDRYPPQEAEINRFRWGKPDGNDSITVIGRVAYRLQAMS</sequence>
<proteinExistence type="predicted"/>
<dbReference type="SUPFAM" id="SSF47413">
    <property type="entry name" value="lambda repressor-like DNA-binding domains"/>
    <property type="match status" value="1"/>
</dbReference>
<evidence type="ECO:0000256" key="6">
    <source>
        <dbReference type="SAM" id="MobiDB-lite"/>
    </source>
</evidence>
<feature type="region of interest" description="Disordered" evidence="6">
    <location>
        <begin position="1"/>
        <end position="25"/>
    </location>
</feature>
<keyword evidence="9" id="KW-1185">Reference proteome</keyword>
<name>A0ABT1EPS7_9PROT</name>
<dbReference type="Pfam" id="PF00717">
    <property type="entry name" value="Peptidase_S24"/>
    <property type="match status" value="1"/>
</dbReference>
<keyword evidence="5" id="KW-0804">Transcription</keyword>
<dbReference type="InterPro" id="IPR015927">
    <property type="entry name" value="Peptidase_S24_S26A/B/C"/>
</dbReference>
<dbReference type="InterPro" id="IPR010982">
    <property type="entry name" value="Lambda_DNA-bd_dom_sf"/>
</dbReference>
<dbReference type="RefSeq" id="WP_156474596.1">
    <property type="nucleotide sequence ID" value="NZ_JAMYZR010000004.1"/>
</dbReference>
<feature type="domain" description="HTH cro/C1-type" evidence="7">
    <location>
        <begin position="34"/>
        <end position="86"/>
    </location>
</feature>
<keyword evidence="2" id="KW-0378">Hydrolase</keyword>
<dbReference type="CDD" id="cd06529">
    <property type="entry name" value="S24_LexA-like"/>
    <property type="match status" value="1"/>
</dbReference>
<keyword evidence="3" id="KW-0805">Transcription regulation</keyword>
<gene>
    <name evidence="8" type="ORF">NKW54_05425</name>
</gene>